<keyword evidence="7 11" id="KW-1133">Transmembrane helix</keyword>
<feature type="domain" description="4Fe-4S ferredoxin-type" evidence="12">
    <location>
        <begin position="80"/>
        <end position="109"/>
    </location>
</feature>
<keyword evidence="8" id="KW-0408">Iron</keyword>
<evidence type="ECO:0000256" key="11">
    <source>
        <dbReference type="SAM" id="Phobius"/>
    </source>
</evidence>
<dbReference type="Gene3D" id="1.20.1630.10">
    <property type="entry name" value="Formate dehydrogenase/DMSO reductase domain"/>
    <property type="match status" value="1"/>
</dbReference>
<evidence type="ECO:0000259" key="12">
    <source>
        <dbReference type="PROSITE" id="PS51379"/>
    </source>
</evidence>
<dbReference type="CDD" id="cd10551">
    <property type="entry name" value="PsrB"/>
    <property type="match status" value="1"/>
</dbReference>
<evidence type="ECO:0000256" key="6">
    <source>
        <dbReference type="ARBA" id="ARBA00022723"/>
    </source>
</evidence>
<keyword evidence="6" id="KW-0479">Metal-binding</keyword>
<dbReference type="RefSeq" id="WP_145061966.1">
    <property type="nucleotide sequence ID" value="NZ_CP036287.1"/>
</dbReference>
<comment type="similarity">
    <text evidence="2">Belongs to the NrfD family.</text>
</comment>
<dbReference type="SUPFAM" id="SSF54862">
    <property type="entry name" value="4Fe-4S ferredoxins"/>
    <property type="match status" value="1"/>
</dbReference>
<dbReference type="InterPro" id="IPR017900">
    <property type="entry name" value="4Fe4S_Fe_S_CS"/>
</dbReference>
<dbReference type="GO" id="GO:0046872">
    <property type="term" value="F:metal ion binding"/>
    <property type="evidence" value="ECO:0007669"/>
    <property type="project" value="UniProtKB-KW"/>
</dbReference>
<accession>A0A518BET8</accession>
<dbReference type="GO" id="GO:0051539">
    <property type="term" value="F:4 iron, 4 sulfur cluster binding"/>
    <property type="evidence" value="ECO:0007669"/>
    <property type="project" value="UniProtKB-KW"/>
</dbReference>
<dbReference type="AlphaFoldDB" id="A0A518BET8"/>
<dbReference type="GO" id="GO:0005886">
    <property type="term" value="C:plasma membrane"/>
    <property type="evidence" value="ECO:0007669"/>
    <property type="project" value="UniProtKB-SubCell"/>
</dbReference>
<reference evidence="13 14" key="1">
    <citation type="submission" date="2019-02" db="EMBL/GenBank/DDBJ databases">
        <title>Deep-cultivation of Planctomycetes and their phenomic and genomic characterization uncovers novel biology.</title>
        <authorList>
            <person name="Wiegand S."/>
            <person name="Jogler M."/>
            <person name="Boedeker C."/>
            <person name="Pinto D."/>
            <person name="Vollmers J."/>
            <person name="Rivas-Marin E."/>
            <person name="Kohn T."/>
            <person name="Peeters S.H."/>
            <person name="Heuer A."/>
            <person name="Rast P."/>
            <person name="Oberbeckmann S."/>
            <person name="Bunk B."/>
            <person name="Jeske O."/>
            <person name="Meyerdierks A."/>
            <person name="Storesund J.E."/>
            <person name="Kallscheuer N."/>
            <person name="Luecker S."/>
            <person name="Lage O.M."/>
            <person name="Pohl T."/>
            <person name="Merkel B.J."/>
            <person name="Hornburger P."/>
            <person name="Mueller R.-W."/>
            <person name="Bruemmer F."/>
            <person name="Labrenz M."/>
            <person name="Spormann A.M."/>
            <person name="Op den Camp H."/>
            <person name="Overmann J."/>
            <person name="Amann R."/>
            <person name="Jetten M.S.M."/>
            <person name="Mascher T."/>
            <person name="Medema M.H."/>
            <person name="Devos D.P."/>
            <person name="Kaster A.-K."/>
            <person name="Ovreas L."/>
            <person name="Rohde M."/>
            <person name="Galperin M.Y."/>
            <person name="Jogler C."/>
        </authorList>
    </citation>
    <scope>NUCLEOTIDE SEQUENCE [LARGE SCALE GENOMIC DNA]</scope>
    <source>
        <strain evidence="13 14">Pla133</strain>
    </source>
</reference>
<feature type="transmembrane region" description="Helical" evidence="11">
    <location>
        <begin position="278"/>
        <end position="297"/>
    </location>
</feature>
<dbReference type="PANTHER" id="PTHR43177">
    <property type="entry name" value="PROTEIN NRFC"/>
    <property type="match status" value="1"/>
</dbReference>
<dbReference type="PANTHER" id="PTHR43177:SF3">
    <property type="entry name" value="PROTEIN NRFC HOMOLOG"/>
    <property type="match status" value="1"/>
</dbReference>
<evidence type="ECO:0000313" key="13">
    <source>
        <dbReference type="EMBL" id="QDU65403.1"/>
    </source>
</evidence>
<evidence type="ECO:0000256" key="1">
    <source>
        <dbReference type="ARBA" id="ARBA00004651"/>
    </source>
</evidence>
<proteinExistence type="inferred from homology"/>
<keyword evidence="14" id="KW-1185">Reference proteome</keyword>
<evidence type="ECO:0000313" key="14">
    <source>
        <dbReference type="Proteomes" id="UP000316921"/>
    </source>
</evidence>
<feature type="transmembrane region" description="Helical" evidence="11">
    <location>
        <begin position="318"/>
        <end position="342"/>
    </location>
</feature>
<dbReference type="Proteomes" id="UP000316921">
    <property type="component" value="Chromosome"/>
</dbReference>
<comment type="subcellular location">
    <subcellularLocation>
        <location evidence="1">Cell membrane</location>
        <topology evidence="1">Multi-pass membrane protein</topology>
    </subcellularLocation>
</comment>
<feature type="domain" description="4Fe-4S ferredoxin-type" evidence="12">
    <location>
        <begin position="46"/>
        <end position="79"/>
    </location>
</feature>
<feature type="transmembrane region" description="Helical" evidence="11">
    <location>
        <begin position="348"/>
        <end position="373"/>
    </location>
</feature>
<name>A0A518BET8_9BACT</name>
<feature type="domain" description="4Fe-4S ferredoxin-type" evidence="12">
    <location>
        <begin position="3"/>
        <end position="33"/>
    </location>
</feature>
<keyword evidence="10 11" id="KW-0472">Membrane</keyword>
<evidence type="ECO:0000256" key="9">
    <source>
        <dbReference type="ARBA" id="ARBA00023014"/>
    </source>
</evidence>
<dbReference type="KEGG" id="pbap:Pla133_04680"/>
<feature type="transmembrane region" description="Helical" evidence="11">
    <location>
        <begin position="245"/>
        <end position="266"/>
    </location>
</feature>
<keyword evidence="4" id="KW-0004">4Fe-4S</keyword>
<keyword evidence="3" id="KW-1003">Cell membrane</keyword>
<organism evidence="13 14">
    <name type="scientific">Engelhardtia mirabilis</name>
    <dbReference type="NCBI Taxonomy" id="2528011"/>
    <lineage>
        <taxon>Bacteria</taxon>
        <taxon>Pseudomonadati</taxon>
        <taxon>Planctomycetota</taxon>
        <taxon>Planctomycetia</taxon>
        <taxon>Planctomycetia incertae sedis</taxon>
        <taxon>Engelhardtia</taxon>
    </lineage>
</organism>
<evidence type="ECO:0000256" key="2">
    <source>
        <dbReference type="ARBA" id="ARBA00008929"/>
    </source>
</evidence>
<dbReference type="PROSITE" id="PS00198">
    <property type="entry name" value="4FE4S_FER_1"/>
    <property type="match status" value="1"/>
</dbReference>
<dbReference type="Pfam" id="PF13247">
    <property type="entry name" value="Fer4_11"/>
    <property type="match status" value="1"/>
</dbReference>
<dbReference type="InterPro" id="IPR017896">
    <property type="entry name" value="4Fe4S_Fe-S-bd"/>
</dbReference>
<keyword evidence="5 11" id="KW-0812">Transmembrane</keyword>
<evidence type="ECO:0000256" key="7">
    <source>
        <dbReference type="ARBA" id="ARBA00022989"/>
    </source>
</evidence>
<gene>
    <name evidence="13" type="primary">ttrB_1</name>
    <name evidence="13" type="ORF">Pla133_04680</name>
</gene>
<evidence type="ECO:0000256" key="3">
    <source>
        <dbReference type="ARBA" id="ARBA00022475"/>
    </source>
</evidence>
<dbReference type="PROSITE" id="PS51379">
    <property type="entry name" value="4FE4S_FER_2"/>
    <property type="match status" value="3"/>
</dbReference>
<dbReference type="Gene3D" id="3.30.70.20">
    <property type="match status" value="2"/>
</dbReference>
<evidence type="ECO:0000256" key="8">
    <source>
        <dbReference type="ARBA" id="ARBA00023004"/>
    </source>
</evidence>
<protein>
    <submittedName>
        <fullName evidence="13">Tetrathionate reductase subunit B</fullName>
    </submittedName>
</protein>
<feature type="transmembrane region" description="Helical" evidence="11">
    <location>
        <begin position="385"/>
        <end position="409"/>
    </location>
</feature>
<evidence type="ECO:0000256" key="4">
    <source>
        <dbReference type="ARBA" id="ARBA00022485"/>
    </source>
</evidence>
<dbReference type="EMBL" id="CP036287">
    <property type="protein sequence ID" value="QDU65403.1"/>
    <property type="molecule type" value="Genomic_DNA"/>
</dbReference>
<evidence type="ECO:0000256" key="10">
    <source>
        <dbReference type="ARBA" id="ARBA00023136"/>
    </source>
</evidence>
<keyword evidence="9" id="KW-0411">Iron-sulfur</keyword>
<dbReference type="InterPro" id="IPR050954">
    <property type="entry name" value="ET_IronSulfur_Cluster-Binding"/>
</dbReference>
<evidence type="ECO:0000256" key="5">
    <source>
        <dbReference type="ARBA" id="ARBA00022692"/>
    </source>
</evidence>
<dbReference type="InterPro" id="IPR005614">
    <property type="entry name" value="NrfD-like"/>
</dbReference>
<dbReference type="Pfam" id="PF03916">
    <property type="entry name" value="NrfD"/>
    <property type="match status" value="1"/>
</dbReference>
<sequence>MQLGFVIDHSRCIGCHACTVACKSENDVPLGSFRTWVKYTEEGQFPAVKRNFSVLRCNQCTDAPCMTICPTGALSKRDDGIVDVDPKACIGCKSCMHACPYDALYINDDTGTAEKCHFCAHRTERGLAPACAVVCPTEAIIPGDFDDPNSRVSQMKATGELTARKVEAGTKPNVLYREAAAVGLDPGRTNISEGFIWSNAPTGERADAQAWEALEARAHADSTNGQARTTYDVPREQLWGWKITGYLFTKSISAGAVPAAALAFLLTGQTAVASRALFGLPTLVALAFLALTSLLLITDLKRPERFWYILARPNWDSWLAKGTLALTAYGGLLSLGALGWLLGLDNPIVASAYSLLGLLTGAATAGYTAFLFAQAKGRVLWMKRLYAPHLLAQGIVGGGAAVLMAAPVLDWNPEAIGGLRTVLALGLGVHFALTLAEPKLAPKGRESEYARASHLLTHGPYAVHHWALGIGAGVVLPVVLLVLGPASVWPVAAAIALAGLWVEEDLFVRAGQALPIS</sequence>
<feature type="transmembrane region" description="Helical" evidence="11">
    <location>
        <begin position="461"/>
        <end position="480"/>
    </location>
</feature>